<evidence type="ECO:0000259" key="14">
    <source>
        <dbReference type="SMART" id="SM01274"/>
    </source>
</evidence>
<comment type="subunit">
    <text evidence="3">Homodimer.</text>
</comment>
<comment type="cofactor">
    <cofactor evidence="1">
        <name>Mn(2+)</name>
        <dbReference type="ChEBI" id="CHEBI:29035"/>
    </cofactor>
</comment>
<dbReference type="SMART" id="SM00919">
    <property type="entry name" value="Malic_M"/>
    <property type="match status" value="1"/>
</dbReference>
<dbReference type="GO" id="GO:0051287">
    <property type="term" value="F:NAD binding"/>
    <property type="evidence" value="ECO:0007669"/>
    <property type="project" value="InterPro"/>
</dbReference>
<feature type="binding site" evidence="10">
    <location>
        <position position="471"/>
    </location>
    <ligand>
        <name>(S)-malate</name>
        <dbReference type="ChEBI" id="CHEBI:15589"/>
    </ligand>
</feature>
<dbReference type="PANTHER" id="PTHR23406">
    <property type="entry name" value="MALIC ENZYME-RELATED"/>
    <property type="match status" value="1"/>
</dbReference>
<dbReference type="FunFam" id="3.40.50.720:FF:000182">
    <property type="entry name" value="NAD-dependent malic enzyme"/>
    <property type="match status" value="1"/>
</dbReference>
<dbReference type="FunCoup" id="A9V485">
    <property type="interactions" value="1532"/>
</dbReference>
<dbReference type="FunFam" id="3.40.50.10380:FF:000001">
    <property type="entry name" value="NAD-dependent malic enzyme"/>
    <property type="match status" value="1"/>
</dbReference>
<gene>
    <name evidence="15" type="ORF">MONBRDRAFT_33221</name>
</gene>
<dbReference type="KEGG" id="mbr:MONBRDRAFT_33221"/>
<feature type="binding site" evidence="10">
    <location>
        <position position="521"/>
    </location>
    <ligand>
        <name>(S)-malate</name>
        <dbReference type="ChEBI" id="CHEBI:15589"/>
    </ligand>
</feature>
<protein>
    <recommendedName>
        <fullName evidence="12">Malic enzyme</fullName>
    </recommendedName>
</protein>
<dbReference type="InterPro" id="IPR012301">
    <property type="entry name" value="Malic_N_dom"/>
</dbReference>
<dbReference type="InterPro" id="IPR001891">
    <property type="entry name" value="Malic_OxRdtase"/>
</dbReference>
<dbReference type="GO" id="GO:0016829">
    <property type="term" value="F:lyase activity"/>
    <property type="evidence" value="ECO:0007669"/>
    <property type="project" value="UniProtKB-KW"/>
</dbReference>
<dbReference type="Proteomes" id="UP000001357">
    <property type="component" value="Unassembled WGS sequence"/>
</dbReference>
<feature type="binding site" evidence="11">
    <location>
        <position position="326"/>
    </location>
    <ligand>
        <name>a divalent metal cation</name>
        <dbReference type="ChEBI" id="CHEBI:60240"/>
    </ligand>
</feature>
<organism evidence="15 16">
    <name type="scientific">Monosiga brevicollis</name>
    <name type="common">Choanoflagellate</name>
    <dbReference type="NCBI Taxonomy" id="81824"/>
    <lineage>
        <taxon>Eukaryota</taxon>
        <taxon>Choanoflagellata</taxon>
        <taxon>Craspedida</taxon>
        <taxon>Salpingoecidae</taxon>
        <taxon>Monosiga</taxon>
    </lineage>
</organism>
<evidence type="ECO:0000256" key="7">
    <source>
        <dbReference type="ARBA" id="ARBA00023211"/>
    </source>
</evidence>
<evidence type="ECO:0000256" key="2">
    <source>
        <dbReference type="ARBA" id="ARBA00008785"/>
    </source>
</evidence>
<dbReference type="Gene3D" id="3.40.50.10380">
    <property type="entry name" value="Malic enzyme, N-terminal domain"/>
    <property type="match status" value="1"/>
</dbReference>
<evidence type="ECO:0000256" key="6">
    <source>
        <dbReference type="ARBA" id="ARBA00023027"/>
    </source>
</evidence>
<feature type="domain" description="Malic enzyme NAD-binding" evidence="13">
    <location>
        <begin position="327"/>
        <end position="590"/>
    </location>
</feature>
<dbReference type="GO" id="GO:0046872">
    <property type="term" value="F:metal ion binding"/>
    <property type="evidence" value="ECO:0007669"/>
    <property type="project" value="UniProtKB-KW"/>
</dbReference>
<feature type="binding site" evidence="11">
    <location>
        <position position="303"/>
    </location>
    <ligand>
        <name>a divalent metal cation</name>
        <dbReference type="ChEBI" id="CHEBI:60240"/>
    </ligand>
</feature>
<dbReference type="InterPro" id="IPR037062">
    <property type="entry name" value="Malic_N_dom_sf"/>
</dbReference>
<evidence type="ECO:0000259" key="13">
    <source>
        <dbReference type="SMART" id="SM00919"/>
    </source>
</evidence>
<dbReference type="eggNOG" id="KOG1257">
    <property type="taxonomic scope" value="Eukaryota"/>
</dbReference>
<keyword evidence="4 11" id="KW-0479">Metal-binding</keyword>
<feature type="domain" description="Malic enzyme N-terminal" evidence="14">
    <location>
        <begin position="137"/>
        <end position="317"/>
    </location>
</feature>
<dbReference type="EMBL" id="CH991558">
    <property type="protein sequence ID" value="EDQ87574.1"/>
    <property type="molecule type" value="Genomic_DNA"/>
</dbReference>
<evidence type="ECO:0000256" key="5">
    <source>
        <dbReference type="ARBA" id="ARBA00023002"/>
    </source>
</evidence>
<evidence type="ECO:0000256" key="1">
    <source>
        <dbReference type="ARBA" id="ARBA00001936"/>
    </source>
</evidence>
<dbReference type="SMART" id="SM01274">
    <property type="entry name" value="malic"/>
    <property type="match status" value="1"/>
</dbReference>
<dbReference type="RefSeq" id="XP_001747494.1">
    <property type="nucleotide sequence ID" value="XM_001747442.1"/>
</dbReference>
<evidence type="ECO:0000256" key="9">
    <source>
        <dbReference type="PIRSR" id="PIRSR000106-1"/>
    </source>
</evidence>
<dbReference type="InterPro" id="IPR015884">
    <property type="entry name" value="Malic_enzyme_CS"/>
</dbReference>
<dbReference type="PIRSF" id="PIRSF000106">
    <property type="entry name" value="ME"/>
    <property type="match status" value="1"/>
</dbReference>
<dbReference type="PROSITE" id="PS00331">
    <property type="entry name" value="MALIC_ENZYMES"/>
    <property type="match status" value="1"/>
</dbReference>
<evidence type="ECO:0000256" key="12">
    <source>
        <dbReference type="RuleBase" id="RU003426"/>
    </source>
</evidence>
<evidence type="ECO:0000313" key="15">
    <source>
        <dbReference type="EMBL" id="EDQ87574.1"/>
    </source>
</evidence>
<dbReference type="AlphaFoldDB" id="A9V485"/>
<evidence type="ECO:0000313" key="16">
    <source>
        <dbReference type="Proteomes" id="UP000001357"/>
    </source>
</evidence>
<evidence type="ECO:0000256" key="11">
    <source>
        <dbReference type="PIRSR" id="PIRSR000106-3"/>
    </source>
</evidence>
<evidence type="ECO:0000256" key="3">
    <source>
        <dbReference type="ARBA" id="ARBA00011738"/>
    </source>
</evidence>
<comment type="cofactor">
    <cofactor evidence="11">
        <name>Mg(2+)</name>
        <dbReference type="ChEBI" id="CHEBI:18420"/>
    </cofactor>
    <cofactor evidence="11">
        <name>Mn(2+)</name>
        <dbReference type="ChEBI" id="CHEBI:29035"/>
    </cofactor>
    <text evidence="11">Divalent metal cations. Prefers magnesium or manganese.</text>
</comment>
<dbReference type="InterPro" id="IPR046346">
    <property type="entry name" value="Aminoacid_DH-like_N_sf"/>
</dbReference>
<accession>A9V485</accession>
<evidence type="ECO:0000256" key="8">
    <source>
        <dbReference type="ARBA" id="ARBA00023239"/>
    </source>
</evidence>
<dbReference type="STRING" id="81824.A9V485"/>
<dbReference type="GO" id="GO:0006108">
    <property type="term" value="P:malate metabolic process"/>
    <property type="evidence" value="ECO:0000318"/>
    <property type="project" value="GO_Central"/>
</dbReference>
<feature type="binding site" evidence="11">
    <location>
        <position position="302"/>
    </location>
    <ligand>
        <name>a divalent metal cation</name>
        <dbReference type="ChEBI" id="CHEBI:60240"/>
    </ligand>
</feature>
<feature type="active site" description="Proton acceptor" evidence="9">
    <location>
        <position position="231"/>
    </location>
</feature>
<dbReference type="OMA" id="YPNMVVQ"/>
<dbReference type="GeneID" id="5892835"/>
<dbReference type="Gene3D" id="3.40.50.720">
    <property type="entry name" value="NAD(P)-binding Rossmann-like Domain"/>
    <property type="match status" value="1"/>
</dbReference>
<dbReference type="SUPFAM" id="SSF53223">
    <property type="entry name" value="Aminoacid dehydrogenase-like, N-terminal domain"/>
    <property type="match status" value="1"/>
</dbReference>
<keyword evidence="8" id="KW-0456">Lyase</keyword>
<feature type="active site" description="Proton donor" evidence="9">
    <location>
        <position position="160"/>
    </location>
</feature>
<dbReference type="Pfam" id="PF03949">
    <property type="entry name" value="Malic_M"/>
    <property type="match status" value="1"/>
</dbReference>
<feature type="binding site" evidence="10">
    <location>
        <position position="213"/>
    </location>
    <ligand>
        <name>(S)-malate</name>
        <dbReference type="ChEBI" id="CHEBI:15589"/>
    </ligand>
</feature>
<dbReference type="InterPro" id="IPR036291">
    <property type="entry name" value="NAD(P)-bd_dom_sf"/>
</dbReference>
<dbReference type="GO" id="GO:0004471">
    <property type="term" value="F:malate dehydrogenase (decarboxylating) (NAD+) activity"/>
    <property type="evidence" value="ECO:0000318"/>
    <property type="project" value="GO_Central"/>
</dbReference>
<dbReference type="PRINTS" id="PR00072">
    <property type="entry name" value="MALOXRDTASE"/>
</dbReference>
<dbReference type="SUPFAM" id="SSF51735">
    <property type="entry name" value="NAD(P)-binding Rossmann-fold domains"/>
    <property type="match status" value="1"/>
</dbReference>
<dbReference type="InterPro" id="IPR012302">
    <property type="entry name" value="Malic_NAD-bd"/>
</dbReference>
<keyword evidence="16" id="KW-1185">Reference proteome</keyword>
<comment type="similarity">
    <text evidence="2 12">Belongs to the malic enzymes family.</text>
</comment>
<keyword evidence="5 12" id="KW-0560">Oxidoreductase</keyword>
<keyword evidence="7" id="KW-0464">Manganese</keyword>
<dbReference type="PANTHER" id="PTHR23406:SF32">
    <property type="entry name" value="NADP-DEPENDENT MALIC ENZYME"/>
    <property type="match status" value="1"/>
</dbReference>
<proteinExistence type="inferred from homology"/>
<dbReference type="InParanoid" id="A9V485"/>
<name>A9V485_MONBE</name>
<reference evidence="15 16" key="1">
    <citation type="journal article" date="2008" name="Nature">
        <title>The genome of the choanoflagellate Monosiga brevicollis and the origin of metazoans.</title>
        <authorList>
            <consortium name="JGI Sequencing"/>
            <person name="King N."/>
            <person name="Westbrook M.J."/>
            <person name="Young S.L."/>
            <person name="Kuo A."/>
            <person name="Abedin M."/>
            <person name="Chapman J."/>
            <person name="Fairclough S."/>
            <person name="Hellsten U."/>
            <person name="Isogai Y."/>
            <person name="Letunic I."/>
            <person name="Marr M."/>
            <person name="Pincus D."/>
            <person name="Putnam N."/>
            <person name="Rokas A."/>
            <person name="Wright K.J."/>
            <person name="Zuzow R."/>
            <person name="Dirks W."/>
            <person name="Good M."/>
            <person name="Goodstein D."/>
            <person name="Lemons D."/>
            <person name="Li W."/>
            <person name="Lyons J.B."/>
            <person name="Morris A."/>
            <person name="Nichols S."/>
            <person name="Richter D.J."/>
            <person name="Salamov A."/>
            <person name="Bork P."/>
            <person name="Lim W.A."/>
            <person name="Manning G."/>
            <person name="Miller W.T."/>
            <person name="McGinnis W."/>
            <person name="Shapiro H."/>
            <person name="Tjian R."/>
            <person name="Grigoriev I.V."/>
            <person name="Rokhsar D."/>
        </authorList>
    </citation>
    <scope>NUCLEOTIDE SEQUENCE [LARGE SCALE GENOMIC DNA]</scope>
    <source>
        <strain evidence="16">MX1 / ATCC 50154</strain>
    </source>
</reference>
<sequence>MELLRAARPGASERLVQAVWTCSVSTSHRRYTTFGGTREDSGPKATLRRIKPVVIPERTGAEIQHDPFYNKGTAFSEREKDRLGLRGLVPPVINTIEQQVARIYRAFHAAGHTSEEDKERGREEDVVAKHLFLMSLQDRNETLFFKLLTSRIEEMAPIIYTPTVGYACQNASTLFRRARGMYFTAADRGDMHAIIQNWPRNDVDVVVVTDGSRILGLGDLGVQGMGIPIGKLALYVAAGGIEPSRCLPVMIDVGTNNQKLLDDPFYMGLRQRRTEGPEYFELMDEFMQAVSSRFPRALVQFEDFKTPKAEQLLNRYRNIHTCFNDDMQGTGAVALAGLLAALRRNGEDLTRAKIVCVGAGSAGLGVCNMISDAMERQGLSRQEALNRFWLVDENGLLTARRMDKLAQGQIPFARYDSPSLDLDGASLKEVVDGVQPTILLGLSGVGGLFTEEVVKSMATHVEHPVIFAMSNPTNLSECTAEQVFEWTDGRVTFASGSPFGPVTRHSPSKGQEVTHQLSQANNMYIFPGLGLGIVAAQATTVTDHMLYVAARRLADCVSEEDLRIGKVFPRISEIREVSLRIAVAVAATAQEDGIARRSPQDRDWTRFIKEMMWVPEYAPIIKSNARITGSV</sequence>
<dbReference type="Pfam" id="PF00390">
    <property type="entry name" value="malic"/>
    <property type="match status" value="1"/>
</dbReference>
<evidence type="ECO:0000256" key="4">
    <source>
        <dbReference type="ARBA" id="ARBA00022723"/>
    </source>
</evidence>
<evidence type="ECO:0000256" key="10">
    <source>
        <dbReference type="PIRSR" id="PIRSR000106-2"/>
    </source>
</evidence>
<keyword evidence="6" id="KW-0520">NAD</keyword>
<dbReference type="NCBIfam" id="NF010052">
    <property type="entry name" value="PRK13529.1"/>
    <property type="match status" value="1"/>
</dbReference>